<evidence type="ECO:0000313" key="4">
    <source>
        <dbReference type="Proteomes" id="UP000233837"/>
    </source>
</evidence>
<proteinExistence type="predicted"/>
<feature type="region of interest" description="Disordered" evidence="1">
    <location>
        <begin position="78"/>
        <end position="167"/>
    </location>
</feature>
<evidence type="ECO:0000256" key="2">
    <source>
        <dbReference type="SAM" id="Phobius"/>
    </source>
</evidence>
<keyword evidence="4" id="KW-1185">Reference proteome</keyword>
<dbReference type="AlphaFoldDB" id="A0A2I0W532"/>
<name>A0A2I0W532_9ASPA</name>
<reference evidence="3 4" key="2">
    <citation type="journal article" date="2017" name="Nature">
        <title>The Apostasia genome and the evolution of orchids.</title>
        <authorList>
            <person name="Zhang G.Q."/>
            <person name="Liu K.W."/>
            <person name="Li Z."/>
            <person name="Lohaus R."/>
            <person name="Hsiao Y.Y."/>
            <person name="Niu S.C."/>
            <person name="Wang J.Y."/>
            <person name="Lin Y.C."/>
            <person name="Xu Q."/>
            <person name="Chen L.J."/>
            <person name="Yoshida K."/>
            <person name="Fujiwara S."/>
            <person name="Wang Z.W."/>
            <person name="Zhang Y.Q."/>
            <person name="Mitsuda N."/>
            <person name="Wang M."/>
            <person name="Liu G.H."/>
            <person name="Pecoraro L."/>
            <person name="Huang H.X."/>
            <person name="Xiao X.J."/>
            <person name="Lin M."/>
            <person name="Wu X.Y."/>
            <person name="Wu W.L."/>
            <person name="Chen Y.Y."/>
            <person name="Chang S.B."/>
            <person name="Sakamoto S."/>
            <person name="Ohme-Takagi M."/>
            <person name="Yagi M."/>
            <person name="Zeng S.J."/>
            <person name="Shen C.Y."/>
            <person name="Yeh C.M."/>
            <person name="Luo Y.B."/>
            <person name="Tsai W.C."/>
            <person name="Van de Peer Y."/>
            <person name="Liu Z.J."/>
        </authorList>
    </citation>
    <scope>NUCLEOTIDE SEQUENCE [LARGE SCALE GENOMIC DNA]</scope>
    <source>
        <tissue evidence="3">The whole plant</tissue>
    </source>
</reference>
<feature type="transmembrane region" description="Helical" evidence="2">
    <location>
        <begin position="12"/>
        <end position="34"/>
    </location>
</feature>
<accession>A0A2I0W532</accession>
<keyword evidence="2" id="KW-0812">Transmembrane</keyword>
<sequence>MFSHLRTDSSILIPIITLVFFFRILLTFGFQPLLSLIEMGSKIENNFLLWTIVSVLALQSLSTPASCSRRIQEGLSEEKNYYGPSTPYNGSPHKHSSSKSPSCPTPSGGSSGHGTPTTPSHGSGSVHHNTPPSYGDGGSPTSPTPATTFPSPPTTTIPSPSADYDHSGPPYHPGTCSYWSAHPDKIVAVIGYLGTVGDIFGAGCVFAFGGKNPTLHDAIANKDTDGFSALLREGTAALLNSIACKSFPFTKQQVKSSFAAALVNAGAAAAQANVFKSANAGLYKS</sequence>
<dbReference type="PANTHER" id="PTHR33210:SF14">
    <property type="entry name" value="MEIOSIS 5"/>
    <property type="match status" value="1"/>
</dbReference>
<keyword evidence="2" id="KW-0472">Membrane</keyword>
<dbReference type="PANTHER" id="PTHR33210">
    <property type="entry name" value="PROTODERMAL FACTOR 1"/>
    <property type="match status" value="1"/>
</dbReference>
<gene>
    <name evidence="3" type="primary">PDF1</name>
    <name evidence="3" type="ORF">MA16_Dca012516</name>
</gene>
<dbReference type="Proteomes" id="UP000233837">
    <property type="component" value="Unassembled WGS sequence"/>
</dbReference>
<organism evidence="3 4">
    <name type="scientific">Dendrobium catenatum</name>
    <dbReference type="NCBI Taxonomy" id="906689"/>
    <lineage>
        <taxon>Eukaryota</taxon>
        <taxon>Viridiplantae</taxon>
        <taxon>Streptophyta</taxon>
        <taxon>Embryophyta</taxon>
        <taxon>Tracheophyta</taxon>
        <taxon>Spermatophyta</taxon>
        <taxon>Magnoliopsida</taxon>
        <taxon>Liliopsida</taxon>
        <taxon>Asparagales</taxon>
        <taxon>Orchidaceae</taxon>
        <taxon>Epidendroideae</taxon>
        <taxon>Malaxideae</taxon>
        <taxon>Dendrobiinae</taxon>
        <taxon>Dendrobium</taxon>
    </lineage>
</organism>
<dbReference type="InterPro" id="IPR039923">
    <property type="entry name" value="Protodermal_1"/>
</dbReference>
<dbReference type="EMBL" id="KZ502911">
    <property type="protein sequence ID" value="PKU70763.1"/>
    <property type="molecule type" value="Genomic_DNA"/>
</dbReference>
<protein>
    <submittedName>
        <fullName evidence="3">Protodermal factor 1</fullName>
    </submittedName>
</protein>
<keyword evidence="2" id="KW-1133">Transmembrane helix</keyword>
<evidence type="ECO:0000313" key="3">
    <source>
        <dbReference type="EMBL" id="PKU70763.1"/>
    </source>
</evidence>
<evidence type="ECO:0000256" key="1">
    <source>
        <dbReference type="SAM" id="MobiDB-lite"/>
    </source>
</evidence>
<reference evidence="3 4" key="1">
    <citation type="journal article" date="2016" name="Sci. Rep.">
        <title>The Dendrobium catenatum Lindl. genome sequence provides insights into polysaccharide synthase, floral development and adaptive evolution.</title>
        <authorList>
            <person name="Zhang G.Q."/>
            <person name="Xu Q."/>
            <person name="Bian C."/>
            <person name="Tsai W.C."/>
            <person name="Yeh C.M."/>
            <person name="Liu K.W."/>
            <person name="Yoshida K."/>
            <person name="Zhang L.S."/>
            <person name="Chang S.B."/>
            <person name="Chen F."/>
            <person name="Shi Y."/>
            <person name="Su Y.Y."/>
            <person name="Zhang Y.Q."/>
            <person name="Chen L.J."/>
            <person name="Yin Y."/>
            <person name="Lin M."/>
            <person name="Huang H."/>
            <person name="Deng H."/>
            <person name="Wang Z.W."/>
            <person name="Zhu S.L."/>
            <person name="Zhao X."/>
            <person name="Deng C."/>
            <person name="Niu S.C."/>
            <person name="Huang J."/>
            <person name="Wang M."/>
            <person name="Liu G.H."/>
            <person name="Yang H.J."/>
            <person name="Xiao X.J."/>
            <person name="Hsiao Y.Y."/>
            <person name="Wu W.L."/>
            <person name="Chen Y.Y."/>
            <person name="Mitsuda N."/>
            <person name="Ohme-Takagi M."/>
            <person name="Luo Y.B."/>
            <person name="Van de Peer Y."/>
            <person name="Liu Z.J."/>
        </authorList>
    </citation>
    <scope>NUCLEOTIDE SEQUENCE [LARGE SCALE GENOMIC DNA]</scope>
    <source>
        <tissue evidence="3">The whole plant</tissue>
    </source>
</reference>
<feature type="compositionally biased region" description="Low complexity" evidence="1">
    <location>
        <begin position="98"/>
        <end position="149"/>
    </location>
</feature>